<dbReference type="PROSITE" id="PS51501">
    <property type="entry name" value="ZF_DNL"/>
    <property type="match status" value="1"/>
</dbReference>
<feature type="compositionally biased region" description="Gly residues" evidence="5">
    <location>
        <begin position="80"/>
        <end position="92"/>
    </location>
</feature>
<dbReference type="EMBL" id="LHPG02000020">
    <property type="protein sequence ID" value="PRW21116.1"/>
    <property type="molecule type" value="Genomic_DNA"/>
</dbReference>
<dbReference type="AlphaFoldDB" id="A0A2P6TEP8"/>
<evidence type="ECO:0000256" key="3">
    <source>
        <dbReference type="ARBA" id="ARBA00022833"/>
    </source>
</evidence>
<protein>
    <submittedName>
        <fullName evidence="7">Hsp70 escorting 2</fullName>
    </submittedName>
</protein>
<dbReference type="PANTHER" id="PTHR20922:SF13">
    <property type="entry name" value="DNL-TYPE ZINC FINGER PROTEIN"/>
    <property type="match status" value="1"/>
</dbReference>
<keyword evidence="3" id="KW-0862">Zinc</keyword>
<reference evidence="7 8" key="1">
    <citation type="journal article" date="2018" name="Plant J.">
        <title>Genome sequences of Chlorella sorokiniana UTEX 1602 and Micractinium conductrix SAG 241.80: implications to maltose excretion by a green alga.</title>
        <authorList>
            <person name="Arriola M.B."/>
            <person name="Velmurugan N."/>
            <person name="Zhang Y."/>
            <person name="Plunkett M.H."/>
            <person name="Hondzo H."/>
            <person name="Barney B.M."/>
        </authorList>
    </citation>
    <scope>NUCLEOTIDE SEQUENCE [LARGE SCALE GENOMIC DNA]</scope>
    <source>
        <strain evidence="8">UTEX 1602</strain>
    </source>
</reference>
<organism evidence="7 8">
    <name type="scientific">Chlorella sorokiniana</name>
    <name type="common">Freshwater green alga</name>
    <dbReference type="NCBI Taxonomy" id="3076"/>
    <lineage>
        <taxon>Eukaryota</taxon>
        <taxon>Viridiplantae</taxon>
        <taxon>Chlorophyta</taxon>
        <taxon>core chlorophytes</taxon>
        <taxon>Trebouxiophyceae</taxon>
        <taxon>Chlorellales</taxon>
        <taxon>Chlorellaceae</taxon>
        <taxon>Chlorella clade</taxon>
        <taxon>Chlorella</taxon>
    </lineage>
</organism>
<evidence type="ECO:0000259" key="6">
    <source>
        <dbReference type="PROSITE" id="PS51501"/>
    </source>
</evidence>
<dbReference type="GO" id="GO:0005739">
    <property type="term" value="C:mitochondrion"/>
    <property type="evidence" value="ECO:0007669"/>
    <property type="project" value="TreeGrafter"/>
</dbReference>
<feature type="domain" description="DNL-type" evidence="6">
    <location>
        <begin position="155"/>
        <end position="220"/>
    </location>
</feature>
<comment type="caution">
    <text evidence="7">The sequence shown here is derived from an EMBL/GenBank/DDBJ whole genome shotgun (WGS) entry which is preliminary data.</text>
</comment>
<keyword evidence="1" id="KW-0479">Metal-binding</keyword>
<keyword evidence="8" id="KW-1185">Reference proteome</keyword>
<evidence type="ECO:0000313" key="7">
    <source>
        <dbReference type="EMBL" id="PRW21116.1"/>
    </source>
</evidence>
<proteinExistence type="predicted"/>
<evidence type="ECO:0000256" key="2">
    <source>
        <dbReference type="ARBA" id="ARBA00022771"/>
    </source>
</evidence>
<dbReference type="OrthoDB" id="512667at2759"/>
<dbReference type="GO" id="GO:0006457">
    <property type="term" value="P:protein folding"/>
    <property type="evidence" value="ECO:0007669"/>
    <property type="project" value="TreeGrafter"/>
</dbReference>
<dbReference type="InterPro" id="IPR024158">
    <property type="entry name" value="Mt_import_TIM15"/>
</dbReference>
<dbReference type="GO" id="GO:0051087">
    <property type="term" value="F:protein-folding chaperone binding"/>
    <property type="evidence" value="ECO:0007669"/>
    <property type="project" value="TreeGrafter"/>
</dbReference>
<dbReference type="PANTHER" id="PTHR20922">
    <property type="entry name" value="DNL-TYPE ZINC FINGER PROTEIN"/>
    <property type="match status" value="1"/>
</dbReference>
<dbReference type="GO" id="GO:0008270">
    <property type="term" value="F:zinc ion binding"/>
    <property type="evidence" value="ECO:0007669"/>
    <property type="project" value="UniProtKB-KW"/>
</dbReference>
<dbReference type="InterPro" id="IPR007853">
    <property type="entry name" value="Znf_DNL-typ"/>
</dbReference>
<keyword evidence="2 4" id="KW-0863">Zinc-finger</keyword>
<evidence type="ECO:0000313" key="8">
    <source>
        <dbReference type="Proteomes" id="UP000239899"/>
    </source>
</evidence>
<name>A0A2P6TEP8_CHLSO</name>
<dbReference type="GO" id="GO:0050821">
    <property type="term" value="P:protein stabilization"/>
    <property type="evidence" value="ECO:0007669"/>
    <property type="project" value="TreeGrafter"/>
</dbReference>
<feature type="region of interest" description="Disordered" evidence="5">
    <location>
        <begin position="55"/>
        <end position="145"/>
    </location>
</feature>
<evidence type="ECO:0000256" key="4">
    <source>
        <dbReference type="PROSITE-ProRule" id="PRU00834"/>
    </source>
</evidence>
<dbReference type="Proteomes" id="UP000239899">
    <property type="component" value="Unassembled WGS sequence"/>
</dbReference>
<dbReference type="GO" id="GO:0030150">
    <property type="term" value="P:protein import into mitochondrial matrix"/>
    <property type="evidence" value="ECO:0007669"/>
    <property type="project" value="TreeGrafter"/>
</dbReference>
<feature type="compositionally biased region" description="Low complexity" evidence="5">
    <location>
        <begin position="108"/>
        <end position="137"/>
    </location>
</feature>
<dbReference type="Pfam" id="PF05180">
    <property type="entry name" value="zf-DNL"/>
    <property type="match status" value="1"/>
</dbReference>
<sequence>MQGVSLVARPCSWAAAAPPPLPAARPAGAQAVRGGPCAAFLSVPRQHPAVLQDSGCVSHASWRPQQPPRRRRLARPAAGPGSGSGSGAGGEGPAAQPLVLSSGEDLLPAPSSSDDATSAAPALSSASGSSGSYDSAGGSDGEAEGDGTVRIDLQLPRRSLLVKFTCNLCGGRSERLVNPVAWNKGMVIAQCQHCQAWHKLADAGNLVEEIRYADLEDGDS</sequence>
<evidence type="ECO:0000256" key="1">
    <source>
        <dbReference type="ARBA" id="ARBA00022723"/>
    </source>
</evidence>
<evidence type="ECO:0000256" key="5">
    <source>
        <dbReference type="SAM" id="MobiDB-lite"/>
    </source>
</evidence>
<accession>A0A2P6TEP8</accession>
<gene>
    <name evidence="7" type="ORF">C2E21_8470</name>
</gene>